<evidence type="ECO:0000313" key="3">
    <source>
        <dbReference type="Proteomes" id="UP000198211"/>
    </source>
</evidence>
<feature type="region of interest" description="Disordered" evidence="1">
    <location>
        <begin position="31"/>
        <end position="105"/>
    </location>
</feature>
<organism evidence="2 3">
    <name type="scientific">Phytophthora megakarya</name>
    <dbReference type="NCBI Taxonomy" id="4795"/>
    <lineage>
        <taxon>Eukaryota</taxon>
        <taxon>Sar</taxon>
        <taxon>Stramenopiles</taxon>
        <taxon>Oomycota</taxon>
        <taxon>Peronosporomycetes</taxon>
        <taxon>Peronosporales</taxon>
        <taxon>Peronosporaceae</taxon>
        <taxon>Phytophthora</taxon>
    </lineage>
</organism>
<dbReference type="AlphaFoldDB" id="A0A225VJW4"/>
<evidence type="ECO:0000313" key="2">
    <source>
        <dbReference type="EMBL" id="OWZ05612.1"/>
    </source>
</evidence>
<dbReference type="EMBL" id="NBNE01004343">
    <property type="protein sequence ID" value="OWZ05612.1"/>
    <property type="molecule type" value="Genomic_DNA"/>
</dbReference>
<comment type="caution">
    <text evidence="2">The sequence shown here is derived from an EMBL/GenBank/DDBJ whole genome shotgun (WGS) entry which is preliminary data.</text>
</comment>
<dbReference type="STRING" id="4795.A0A225VJW4"/>
<gene>
    <name evidence="2" type="ORF">PHMEG_00022272</name>
</gene>
<dbReference type="OrthoDB" id="69983at2759"/>
<proteinExistence type="predicted"/>
<evidence type="ECO:0000256" key="1">
    <source>
        <dbReference type="SAM" id="MobiDB-lite"/>
    </source>
</evidence>
<dbReference type="PANTHER" id="PTHR35796">
    <property type="entry name" value="HYPOTHETICAL CYTOSOLIC PROTEIN"/>
    <property type="match status" value="1"/>
</dbReference>
<feature type="compositionally biased region" description="Acidic residues" evidence="1">
    <location>
        <begin position="31"/>
        <end position="45"/>
    </location>
</feature>
<dbReference type="Proteomes" id="UP000198211">
    <property type="component" value="Unassembled WGS sequence"/>
</dbReference>
<protein>
    <recommendedName>
        <fullName evidence="4">M96 mating-specific protein</fullName>
    </recommendedName>
</protein>
<evidence type="ECO:0008006" key="4">
    <source>
        <dbReference type="Google" id="ProtNLM"/>
    </source>
</evidence>
<accession>A0A225VJW4</accession>
<dbReference type="PANTHER" id="PTHR35796:SF3">
    <property type="entry name" value="BHLH DOMAIN-CONTAINING PROTEIN"/>
    <property type="match status" value="1"/>
</dbReference>
<reference evidence="3" key="1">
    <citation type="submission" date="2017-03" db="EMBL/GenBank/DDBJ databases">
        <title>Phytopthora megakarya and P. palmivora, two closely related causual agents of cacao black pod achieved similar genome size and gene model numbers by different mechanisms.</title>
        <authorList>
            <person name="Ali S."/>
            <person name="Shao J."/>
            <person name="Larry D.J."/>
            <person name="Kronmiller B."/>
            <person name="Shen D."/>
            <person name="Strem M.D."/>
            <person name="Melnick R.L."/>
            <person name="Guiltinan M.J."/>
            <person name="Tyler B.M."/>
            <person name="Meinhardt L.W."/>
            <person name="Bailey B.A."/>
        </authorList>
    </citation>
    <scope>NUCLEOTIDE SEQUENCE [LARGE SCALE GENOMIC DNA]</scope>
    <source>
        <strain evidence="3">zdho120</strain>
    </source>
</reference>
<sequence length="458" mass="51494">MSGLTPTAFGNEPSGLQDVLAFIADFEMEDDANNDSDDWMEDEVSTESKAQRGNLGELFPDGGRRPSPTMSTTSSVLGSHDTLLLSSNTVDPNAVKTPRRHRVSRKEELEYLRKKVTEMEDKLTQLKDHAEGGGSPAPAAPVPQDEKAAMKLEQSIALWKKMAERQKSQREMVESENSKLREKLKTQVRMAKSLQRILRKRERAAEQITAADNPKRFKQLVDDYQLVSAGGQYDALVQNMDALYALTYERISICPVASGSQPVIRHQDVKYNDFTGMFLEFLHSKLIPFDVNAVCRAMWRHMSESGTKFNSYFEESTEARDNMVLRKFGVEIKQDERTAKMAGRQVIRRYVQSDCIVIVRNSIIDRVELSDATTQGITFQDVGWVVLKDVTGQVSASGPMTLLQSYSSLTPDVDLDSRWVIGTLTDFVLQSREDMEVGNESIVENMLLEDAAKQKSSK</sequence>
<keyword evidence="3" id="KW-1185">Reference proteome</keyword>
<name>A0A225VJW4_9STRA</name>
<feature type="compositionally biased region" description="Low complexity" evidence="1">
    <location>
        <begin position="66"/>
        <end position="75"/>
    </location>
</feature>